<sequence length="135" mass="15115">MHHLDFLTGSELRKLLGAEDLATTDRCWLETLHSFAFLCLVRDIESNTMTKDFDPKASSYTDPCSINQSYKEKKRRNISFSDIGIIAGVQEDHSNEAAKDSTTPEESSFVNLEHSDSDCPLTAGNNTETEKYSMA</sequence>
<gene>
    <name evidence="2" type="ORF">F3Y22_tig00110384pilonHSYRG00942</name>
</gene>
<comment type="caution">
    <text evidence="2">The sequence shown here is derived from an EMBL/GenBank/DDBJ whole genome shotgun (WGS) entry which is preliminary data.</text>
</comment>
<protein>
    <submittedName>
        <fullName evidence="2">Uncharacterized protein</fullName>
    </submittedName>
</protein>
<feature type="region of interest" description="Disordered" evidence="1">
    <location>
        <begin position="91"/>
        <end position="135"/>
    </location>
</feature>
<accession>A0A6A3AS44</accession>
<evidence type="ECO:0000256" key="1">
    <source>
        <dbReference type="SAM" id="MobiDB-lite"/>
    </source>
</evidence>
<dbReference type="EMBL" id="VEPZ02000964">
    <property type="protein sequence ID" value="KAE8707454.1"/>
    <property type="molecule type" value="Genomic_DNA"/>
</dbReference>
<dbReference type="AlphaFoldDB" id="A0A6A3AS44"/>
<reference evidence="2" key="1">
    <citation type="submission" date="2019-09" db="EMBL/GenBank/DDBJ databases">
        <title>Draft genome information of white flower Hibiscus syriacus.</title>
        <authorList>
            <person name="Kim Y.-M."/>
        </authorList>
    </citation>
    <scope>NUCLEOTIDE SEQUENCE [LARGE SCALE GENOMIC DNA]</scope>
    <source>
        <strain evidence="2">YM2019G1</strain>
    </source>
</reference>
<name>A0A6A3AS44_HIBSY</name>
<organism evidence="2 3">
    <name type="scientific">Hibiscus syriacus</name>
    <name type="common">Rose of Sharon</name>
    <dbReference type="NCBI Taxonomy" id="106335"/>
    <lineage>
        <taxon>Eukaryota</taxon>
        <taxon>Viridiplantae</taxon>
        <taxon>Streptophyta</taxon>
        <taxon>Embryophyta</taxon>
        <taxon>Tracheophyta</taxon>
        <taxon>Spermatophyta</taxon>
        <taxon>Magnoliopsida</taxon>
        <taxon>eudicotyledons</taxon>
        <taxon>Gunneridae</taxon>
        <taxon>Pentapetalae</taxon>
        <taxon>rosids</taxon>
        <taxon>malvids</taxon>
        <taxon>Malvales</taxon>
        <taxon>Malvaceae</taxon>
        <taxon>Malvoideae</taxon>
        <taxon>Hibiscus</taxon>
    </lineage>
</organism>
<evidence type="ECO:0000313" key="2">
    <source>
        <dbReference type="EMBL" id="KAE8707454.1"/>
    </source>
</evidence>
<keyword evidence="3" id="KW-1185">Reference proteome</keyword>
<feature type="compositionally biased region" description="Polar residues" evidence="1">
    <location>
        <begin position="100"/>
        <end position="110"/>
    </location>
</feature>
<evidence type="ECO:0000313" key="3">
    <source>
        <dbReference type="Proteomes" id="UP000436088"/>
    </source>
</evidence>
<dbReference type="Proteomes" id="UP000436088">
    <property type="component" value="Unassembled WGS sequence"/>
</dbReference>
<proteinExistence type="predicted"/>